<dbReference type="UniPathway" id="UPA00035">
    <property type="reaction ID" value="UER00044"/>
</dbReference>
<keyword evidence="5 8" id="KW-0057">Aromatic amino acid biosynthesis</keyword>
<dbReference type="NCBIfam" id="TIGR00262">
    <property type="entry name" value="trpA"/>
    <property type="match status" value="1"/>
</dbReference>
<dbReference type="InterPro" id="IPR013785">
    <property type="entry name" value="Aldolase_TIM"/>
</dbReference>
<comment type="function">
    <text evidence="8">The alpha subunit is responsible for the aldol cleavage of indoleglycerol phosphate to indole and glyceraldehyde 3-phosphate.</text>
</comment>
<dbReference type="PANTHER" id="PTHR43406:SF1">
    <property type="entry name" value="TRYPTOPHAN SYNTHASE ALPHA CHAIN, CHLOROPLASTIC"/>
    <property type="match status" value="1"/>
</dbReference>
<organism evidence="10 11">
    <name type="scientific">Micromonospora sicca</name>
    <dbReference type="NCBI Taxonomy" id="2202420"/>
    <lineage>
        <taxon>Bacteria</taxon>
        <taxon>Bacillati</taxon>
        <taxon>Actinomycetota</taxon>
        <taxon>Actinomycetes</taxon>
        <taxon>Micromonosporales</taxon>
        <taxon>Micromonosporaceae</taxon>
        <taxon>Micromonospora</taxon>
    </lineage>
</organism>
<name>A0A317DDC4_9ACTN</name>
<dbReference type="GO" id="GO:0005829">
    <property type="term" value="C:cytosol"/>
    <property type="evidence" value="ECO:0007669"/>
    <property type="project" value="TreeGrafter"/>
</dbReference>
<dbReference type="PANTHER" id="PTHR43406">
    <property type="entry name" value="TRYPTOPHAN SYNTHASE, ALPHA CHAIN"/>
    <property type="match status" value="1"/>
</dbReference>
<dbReference type="CDD" id="cd04724">
    <property type="entry name" value="Tryptophan_synthase_alpha"/>
    <property type="match status" value="1"/>
</dbReference>
<comment type="subunit">
    <text evidence="2 8">Tetramer of two alpha and two beta chains.</text>
</comment>
<dbReference type="InterPro" id="IPR002028">
    <property type="entry name" value="Trp_synthase_suA"/>
</dbReference>
<dbReference type="AlphaFoldDB" id="A0A317DDC4"/>
<evidence type="ECO:0000256" key="3">
    <source>
        <dbReference type="ARBA" id="ARBA00022605"/>
    </source>
</evidence>
<reference evidence="10 11" key="1">
    <citation type="submission" date="2018-05" db="EMBL/GenBank/DDBJ databases">
        <title>Micromonosporas from Atacama Desert.</title>
        <authorList>
            <person name="Carro L."/>
            <person name="Golinska P."/>
            <person name="Klenk H.-P."/>
            <person name="Goodfellow M."/>
        </authorList>
    </citation>
    <scope>NUCLEOTIDE SEQUENCE [LARGE SCALE GENOMIC DNA]</scope>
    <source>
        <strain evidence="10 11">4G51</strain>
    </source>
</reference>
<dbReference type="EC" id="4.2.1.20" evidence="8"/>
<evidence type="ECO:0000256" key="9">
    <source>
        <dbReference type="RuleBase" id="RU003662"/>
    </source>
</evidence>
<dbReference type="EMBL" id="QGKS01000346">
    <property type="protein sequence ID" value="PWR10723.1"/>
    <property type="molecule type" value="Genomic_DNA"/>
</dbReference>
<evidence type="ECO:0000313" key="11">
    <source>
        <dbReference type="Proteomes" id="UP000246050"/>
    </source>
</evidence>
<keyword evidence="4 8" id="KW-0822">Tryptophan biosynthesis</keyword>
<dbReference type="Pfam" id="PF00290">
    <property type="entry name" value="Trp_syntA"/>
    <property type="match status" value="1"/>
</dbReference>
<keyword evidence="3 8" id="KW-0028">Amino-acid biosynthesis</keyword>
<evidence type="ECO:0000256" key="2">
    <source>
        <dbReference type="ARBA" id="ARBA00011270"/>
    </source>
</evidence>
<dbReference type="PROSITE" id="PS00167">
    <property type="entry name" value="TRP_SYNTHASE_ALPHA"/>
    <property type="match status" value="1"/>
</dbReference>
<dbReference type="SUPFAM" id="SSF51366">
    <property type="entry name" value="Ribulose-phoshate binding barrel"/>
    <property type="match status" value="1"/>
</dbReference>
<evidence type="ECO:0000256" key="4">
    <source>
        <dbReference type="ARBA" id="ARBA00022822"/>
    </source>
</evidence>
<dbReference type="InterPro" id="IPR018204">
    <property type="entry name" value="Trp_synthase_alpha_AS"/>
</dbReference>
<keyword evidence="6 8" id="KW-0456">Lyase</keyword>
<dbReference type="GO" id="GO:0004834">
    <property type="term" value="F:tryptophan synthase activity"/>
    <property type="evidence" value="ECO:0007669"/>
    <property type="project" value="UniProtKB-UniRule"/>
</dbReference>
<feature type="active site" description="Proton acceptor" evidence="8">
    <location>
        <position position="47"/>
    </location>
</feature>
<dbReference type="Gene3D" id="3.20.20.70">
    <property type="entry name" value="Aldolase class I"/>
    <property type="match status" value="1"/>
</dbReference>
<dbReference type="Proteomes" id="UP000246050">
    <property type="component" value="Unassembled WGS sequence"/>
</dbReference>
<sequence length="284" mass="29267">MSRLETTLRAARDAGGKLLVPYVTGGITADWTDHLLAYQEAGADAIEVGLPFSDPMLDGVTIQQASDRALEQRVTPDRILSDLAAVRDRVRVPLVAMTYANLVVRLGYTEFCRRLADAGVSGLIVPDVPLDELGGLDDAAAAAGVDLVLLVAPSTTPERLDDICARSRGFIYAVSVMGTTGERADLAATATALAASVTARTDRPVLIGFGVSTAAHAVAAAATADGVVVASALMRRVLDGATPEEVAVDLAAIRAGLDTVATGTSTGSTAGRVEQHGYARAARA</sequence>
<evidence type="ECO:0000256" key="5">
    <source>
        <dbReference type="ARBA" id="ARBA00023141"/>
    </source>
</evidence>
<dbReference type="InterPro" id="IPR011060">
    <property type="entry name" value="RibuloseP-bd_barrel"/>
</dbReference>
<comment type="similarity">
    <text evidence="8 9">Belongs to the TrpA family.</text>
</comment>
<evidence type="ECO:0000256" key="8">
    <source>
        <dbReference type="HAMAP-Rule" id="MF_00131"/>
    </source>
</evidence>
<dbReference type="HAMAP" id="MF_00131">
    <property type="entry name" value="Trp_synth_alpha"/>
    <property type="match status" value="1"/>
</dbReference>
<comment type="pathway">
    <text evidence="1 8">Amino-acid biosynthesis; L-tryptophan biosynthesis; L-tryptophan from chorismate: step 5/5.</text>
</comment>
<comment type="caution">
    <text evidence="10">The sequence shown here is derived from an EMBL/GenBank/DDBJ whole genome shotgun (WGS) entry which is preliminary data.</text>
</comment>
<evidence type="ECO:0000256" key="1">
    <source>
        <dbReference type="ARBA" id="ARBA00004733"/>
    </source>
</evidence>
<gene>
    <name evidence="8" type="primary">trpA</name>
    <name evidence="10" type="ORF">DKT69_28345</name>
</gene>
<dbReference type="OrthoDB" id="9804578at2"/>
<dbReference type="RefSeq" id="WP_109804533.1">
    <property type="nucleotide sequence ID" value="NZ_QGKS01000346.1"/>
</dbReference>
<accession>A0A317DDC4</accession>
<protein>
    <recommendedName>
        <fullName evidence="8">Tryptophan synthase alpha chain</fullName>
        <ecNumber evidence="8">4.2.1.20</ecNumber>
    </recommendedName>
</protein>
<evidence type="ECO:0000313" key="10">
    <source>
        <dbReference type="EMBL" id="PWR10723.1"/>
    </source>
</evidence>
<evidence type="ECO:0000256" key="6">
    <source>
        <dbReference type="ARBA" id="ARBA00023239"/>
    </source>
</evidence>
<feature type="active site" description="Proton acceptor" evidence="8">
    <location>
        <position position="58"/>
    </location>
</feature>
<evidence type="ECO:0000256" key="7">
    <source>
        <dbReference type="ARBA" id="ARBA00049047"/>
    </source>
</evidence>
<proteinExistence type="inferred from homology"/>
<comment type="catalytic activity">
    <reaction evidence="7 8">
        <text>(1S,2R)-1-C-(indol-3-yl)glycerol 3-phosphate + L-serine = D-glyceraldehyde 3-phosphate + L-tryptophan + H2O</text>
        <dbReference type="Rhea" id="RHEA:10532"/>
        <dbReference type="ChEBI" id="CHEBI:15377"/>
        <dbReference type="ChEBI" id="CHEBI:33384"/>
        <dbReference type="ChEBI" id="CHEBI:57912"/>
        <dbReference type="ChEBI" id="CHEBI:58866"/>
        <dbReference type="ChEBI" id="CHEBI:59776"/>
        <dbReference type="EC" id="4.2.1.20"/>
    </reaction>
</comment>